<sequence>MSNELQRPVDHGQDVHRNRFPTLFEVLSRKTVAPLDLFSFYIYMRDQQRSVDYLDFWLDVSQHLQLCRLYVRRLHRSLVEDTPEIEKASKRSSYMQAFDDAGEGPSNEKDMDDQRLSAFLRSDRPSRNHSPQNSQGSNQSHDLPRPSFAITPGDSSSPGQLSSGDNTQPRREDLRASAEKILYTYLLPGSEREIIIPQSILNDVQNAIEGPEQRSDPELFDQAKDYVFQAMERDAYPGFLQSKGLGNLVPQSMMIRLIVGLISFFAAVWTAFVLIFLDKSRSTRCWLILPFFVAIYLIITHQYMLDPLIALAGYSEYTLFDFNKIREKFVQKTLNRRAITATEGRSWRARVSFVWLDVSGLGGRRREHGVQAFRVVTR</sequence>
<name>A0ACC2IAE7_9PLEO</name>
<protein>
    <submittedName>
        <fullName evidence="1">Uncharacterized protein</fullName>
    </submittedName>
</protein>
<keyword evidence="2" id="KW-1185">Reference proteome</keyword>
<proteinExistence type="predicted"/>
<gene>
    <name evidence="1" type="ORF">OPT61_g5403</name>
</gene>
<evidence type="ECO:0000313" key="2">
    <source>
        <dbReference type="Proteomes" id="UP001153331"/>
    </source>
</evidence>
<dbReference type="EMBL" id="JAPHNI010000345">
    <property type="protein sequence ID" value="KAJ8112174.1"/>
    <property type="molecule type" value="Genomic_DNA"/>
</dbReference>
<dbReference type="Proteomes" id="UP001153331">
    <property type="component" value="Unassembled WGS sequence"/>
</dbReference>
<accession>A0ACC2IAE7</accession>
<reference evidence="1" key="1">
    <citation type="submission" date="2022-11" db="EMBL/GenBank/DDBJ databases">
        <title>Genome Sequence of Boeremia exigua.</title>
        <authorList>
            <person name="Buettner E."/>
        </authorList>
    </citation>
    <scope>NUCLEOTIDE SEQUENCE</scope>
    <source>
        <strain evidence="1">CU02</strain>
    </source>
</reference>
<evidence type="ECO:0000313" key="1">
    <source>
        <dbReference type="EMBL" id="KAJ8112174.1"/>
    </source>
</evidence>
<comment type="caution">
    <text evidence="1">The sequence shown here is derived from an EMBL/GenBank/DDBJ whole genome shotgun (WGS) entry which is preliminary data.</text>
</comment>
<organism evidence="1 2">
    <name type="scientific">Boeremia exigua</name>
    <dbReference type="NCBI Taxonomy" id="749465"/>
    <lineage>
        <taxon>Eukaryota</taxon>
        <taxon>Fungi</taxon>
        <taxon>Dikarya</taxon>
        <taxon>Ascomycota</taxon>
        <taxon>Pezizomycotina</taxon>
        <taxon>Dothideomycetes</taxon>
        <taxon>Pleosporomycetidae</taxon>
        <taxon>Pleosporales</taxon>
        <taxon>Pleosporineae</taxon>
        <taxon>Didymellaceae</taxon>
        <taxon>Boeremia</taxon>
    </lineage>
</organism>